<dbReference type="Proteomes" id="UP000250831">
    <property type="component" value="Unassembled WGS sequence"/>
</dbReference>
<dbReference type="InterPro" id="IPR032774">
    <property type="entry name" value="WG_beta_rep"/>
</dbReference>
<comment type="caution">
    <text evidence="2">The sequence shown here is derived from an EMBL/GenBank/DDBJ whole genome shotgun (WGS) entry which is preliminary data.</text>
</comment>
<reference evidence="2 3" key="1">
    <citation type="submission" date="2018-04" db="EMBL/GenBank/DDBJ databases">
        <title>Sphingobacterium sp. M46 Genome.</title>
        <authorList>
            <person name="Cheng J."/>
            <person name="Li Y."/>
        </authorList>
    </citation>
    <scope>NUCLEOTIDE SEQUENCE [LARGE SCALE GENOMIC DNA]</scope>
    <source>
        <strain evidence="2 3">M46</strain>
    </source>
</reference>
<feature type="signal peptide" evidence="1">
    <location>
        <begin position="1"/>
        <end position="20"/>
    </location>
</feature>
<dbReference type="AlphaFoldDB" id="A0A363NXD7"/>
<accession>A0A363NXD7</accession>
<evidence type="ECO:0000313" key="3">
    <source>
        <dbReference type="Proteomes" id="UP000250831"/>
    </source>
</evidence>
<name>A0A363NXD7_9SPHI</name>
<evidence type="ECO:0000256" key="1">
    <source>
        <dbReference type="SAM" id="SignalP"/>
    </source>
</evidence>
<evidence type="ECO:0008006" key="4">
    <source>
        <dbReference type="Google" id="ProtNLM"/>
    </source>
</evidence>
<dbReference type="PANTHER" id="PTHR37841">
    <property type="entry name" value="GLR2918 PROTEIN"/>
    <property type="match status" value="1"/>
</dbReference>
<gene>
    <name evidence="2" type="ORF">DCO56_00305</name>
</gene>
<dbReference type="Pfam" id="PF14903">
    <property type="entry name" value="WG_beta_rep"/>
    <property type="match status" value="3"/>
</dbReference>
<sequence>MKKTFLSLAVLMAASTVSLAQINKAFKIDYAIVVTNANSGTEQEAPVSLYEAYVSNDKIKVVSSADGQESIFLAKKNEDKSTILYPSLSKYIVHEDEATSFSIKLVPGQTKNIAGYPCKLAQIELPNIEDIEGNSTLSIWYSEKLPVIYWEGFDIFKKIPGGVLQVTTPLGVDIVAQSVANSQLNDNDFIVPEDYDQVDSIYGEEQEGEENNQMAENLYLFEDSTSGLMGLQDDAQQIVVPAQYHYITPFVGEVSVVQFKNEKYGAINLTGKTVIPFQYDYLSYDDNSEQFLFGTNEKYGILDKAGKVLIPANYDMISFINGGYAVFQQNEKYGILNQAGKIVVPASYSFISENNGTHFIRVENDKYSLVDIKTNKVLTPAYDFISITEEPNLFLSSKDGKYGYLNGQGKIAIPFIYSGATSFSDGLASVTKEGSDDVILINTKGEQVELDAAAEAVAEEI</sequence>
<keyword evidence="3" id="KW-1185">Reference proteome</keyword>
<dbReference type="RefSeq" id="WP_108631800.1">
    <property type="nucleotide sequence ID" value="NZ_DAMCKI010000004.1"/>
</dbReference>
<protein>
    <recommendedName>
        <fullName evidence="4">GLPGLI family protein</fullName>
    </recommendedName>
</protein>
<keyword evidence="1" id="KW-0732">Signal</keyword>
<feature type="chain" id="PRO_5016593992" description="GLPGLI family protein" evidence="1">
    <location>
        <begin position="21"/>
        <end position="461"/>
    </location>
</feature>
<proteinExistence type="predicted"/>
<evidence type="ECO:0000313" key="2">
    <source>
        <dbReference type="EMBL" id="PUV25476.1"/>
    </source>
</evidence>
<organism evidence="2 3">
    <name type="scientific">Sphingobacterium athyrii</name>
    <dbReference type="NCBI Taxonomy" id="2152717"/>
    <lineage>
        <taxon>Bacteria</taxon>
        <taxon>Pseudomonadati</taxon>
        <taxon>Bacteroidota</taxon>
        <taxon>Sphingobacteriia</taxon>
        <taxon>Sphingobacteriales</taxon>
        <taxon>Sphingobacteriaceae</taxon>
        <taxon>Sphingobacterium</taxon>
    </lineage>
</organism>
<dbReference type="EMBL" id="QCXX01000001">
    <property type="protein sequence ID" value="PUV25476.1"/>
    <property type="molecule type" value="Genomic_DNA"/>
</dbReference>
<dbReference type="OrthoDB" id="753358at2"/>
<dbReference type="PANTHER" id="PTHR37841:SF1">
    <property type="entry name" value="DUF3298 DOMAIN-CONTAINING PROTEIN"/>
    <property type="match status" value="1"/>
</dbReference>